<keyword evidence="17" id="KW-0234">DNA repair</keyword>
<comment type="catalytic activity">
    <reaction evidence="18">
        <text>DNA(n) + a 2'-deoxyribonucleoside 5'-triphosphate = DNA(n+1) + diphosphate</text>
        <dbReference type="Rhea" id="RHEA:22508"/>
        <dbReference type="Rhea" id="RHEA-COMP:17339"/>
        <dbReference type="Rhea" id="RHEA-COMP:17340"/>
        <dbReference type="ChEBI" id="CHEBI:33019"/>
        <dbReference type="ChEBI" id="CHEBI:61560"/>
        <dbReference type="ChEBI" id="CHEBI:173112"/>
        <dbReference type="EC" id="2.7.7.7"/>
    </reaction>
</comment>
<dbReference type="PANTHER" id="PTHR11076:SF33">
    <property type="entry name" value="DNA POLYMERASE KAPPA"/>
    <property type="match status" value="1"/>
</dbReference>
<evidence type="ECO:0000256" key="7">
    <source>
        <dbReference type="ARBA" id="ARBA00022457"/>
    </source>
</evidence>
<evidence type="ECO:0000256" key="16">
    <source>
        <dbReference type="ARBA" id="ARBA00023125"/>
    </source>
</evidence>
<comment type="subunit">
    <text evidence="4">Monomer.</text>
</comment>
<evidence type="ECO:0000256" key="18">
    <source>
        <dbReference type="ARBA" id="ARBA00049244"/>
    </source>
</evidence>
<evidence type="ECO:0000256" key="11">
    <source>
        <dbReference type="ARBA" id="ARBA00022705"/>
    </source>
</evidence>
<evidence type="ECO:0000313" key="21">
    <source>
        <dbReference type="Proteomes" id="UP001174909"/>
    </source>
</evidence>
<dbReference type="Gene3D" id="1.10.150.20">
    <property type="entry name" value="5' to 3' exonuclease, C-terminal subdomain"/>
    <property type="match status" value="1"/>
</dbReference>
<proteinExistence type="inferred from homology"/>
<evidence type="ECO:0000256" key="10">
    <source>
        <dbReference type="ARBA" id="ARBA00022695"/>
    </source>
</evidence>
<feature type="domain" description="UmuC" evidence="19">
    <location>
        <begin position="4"/>
        <end position="184"/>
    </location>
</feature>
<keyword evidence="13" id="KW-0227">DNA damage</keyword>
<dbReference type="InterPro" id="IPR001126">
    <property type="entry name" value="UmuC"/>
</dbReference>
<dbReference type="Pfam" id="PF00817">
    <property type="entry name" value="IMS"/>
    <property type="match status" value="1"/>
</dbReference>
<dbReference type="SUPFAM" id="SSF56672">
    <property type="entry name" value="DNA/RNA polymerases"/>
    <property type="match status" value="1"/>
</dbReference>
<dbReference type="Gene3D" id="3.40.1170.60">
    <property type="match status" value="1"/>
</dbReference>
<keyword evidence="7" id="KW-0515">Mutator protein</keyword>
<dbReference type="InterPro" id="IPR050116">
    <property type="entry name" value="DNA_polymerase-Y"/>
</dbReference>
<evidence type="ECO:0000256" key="8">
    <source>
        <dbReference type="ARBA" id="ARBA00022490"/>
    </source>
</evidence>
<dbReference type="FunFam" id="3.30.1490.100:FF:000004">
    <property type="entry name" value="DNA polymerase IV"/>
    <property type="match status" value="1"/>
</dbReference>
<evidence type="ECO:0000256" key="9">
    <source>
        <dbReference type="ARBA" id="ARBA00022679"/>
    </source>
</evidence>
<evidence type="ECO:0000256" key="14">
    <source>
        <dbReference type="ARBA" id="ARBA00022842"/>
    </source>
</evidence>
<evidence type="ECO:0000256" key="15">
    <source>
        <dbReference type="ARBA" id="ARBA00022932"/>
    </source>
</evidence>
<dbReference type="PROSITE" id="PS50173">
    <property type="entry name" value="UMUC"/>
    <property type="match status" value="1"/>
</dbReference>
<dbReference type="InterPro" id="IPR022880">
    <property type="entry name" value="DNApol_IV"/>
</dbReference>
<dbReference type="EMBL" id="CASHTH010000663">
    <property type="protein sequence ID" value="CAI8006153.1"/>
    <property type="molecule type" value="Genomic_DNA"/>
</dbReference>
<keyword evidence="21" id="KW-1185">Reference proteome</keyword>
<dbReference type="GO" id="GO:0003887">
    <property type="term" value="F:DNA-directed DNA polymerase activity"/>
    <property type="evidence" value="ECO:0007669"/>
    <property type="project" value="UniProtKB-KW"/>
</dbReference>
<keyword evidence="10" id="KW-0548">Nucleotidyltransferase</keyword>
<dbReference type="HAMAP" id="MF_01113">
    <property type="entry name" value="DNApol_IV"/>
    <property type="match status" value="1"/>
</dbReference>
<dbReference type="Gene3D" id="3.30.1490.100">
    <property type="entry name" value="DNA polymerase, Y-family, little finger domain"/>
    <property type="match status" value="1"/>
</dbReference>
<dbReference type="Pfam" id="PF11799">
    <property type="entry name" value="IMS_C"/>
    <property type="match status" value="1"/>
</dbReference>
<evidence type="ECO:0000256" key="3">
    <source>
        <dbReference type="ARBA" id="ARBA00010945"/>
    </source>
</evidence>
<dbReference type="InterPro" id="IPR043502">
    <property type="entry name" value="DNA/RNA_pol_sf"/>
</dbReference>
<dbReference type="Gene3D" id="3.30.70.270">
    <property type="match status" value="1"/>
</dbReference>
<dbReference type="InterPro" id="IPR036775">
    <property type="entry name" value="DNA_pol_Y-fam_lit_finger_sf"/>
</dbReference>
<name>A0AA35R8E8_GEOBA</name>
<dbReference type="FunFam" id="3.40.1170.60:FF:000001">
    <property type="entry name" value="DNA polymerase IV"/>
    <property type="match status" value="1"/>
</dbReference>
<evidence type="ECO:0000259" key="19">
    <source>
        <dbReference type="PROSITE" id="PS50173"/>
    </source>
</evidence>
<keyword evidence="14" id="KW-0460">Magnesium</keyword>
<evidence type="ECO:0000256" key="12">
    <source>
        <dbReference type="ARBA" id="ARBA00022723"/>
    </source>
</evidence>
<dbReference type="GO" id="GO:0046872">
    <property type="term" value="F:metal ion binding"/>
    <property type="evidence" value="ECO:0007669"/>
    <property type="project" value="UniProtKB-KW"/>
</dbReference>
<gene>
    <name evidence="20" type="ORF">GBAR_LOCUS4576</name>
</gene>
<protein>
    <recommendedName>
        <fullName evidence="6">DNA polymerase kappa</fullName>
        <ecNumber evidence="5">2.7.7.7</ecNumber>
    </recommendedName>
</protein>
<evidence type="ECO:0000313" key="20">
    <source>
        <dbReference type="EMBL" id="CAI8006153.1"/>
    </source>
</evidence>
<dbReference type="SUPFAM" id="SSF100879">
    <property type="entry name" value="Lesion bypass DNA polymerase (Y-family), little finger domain"/>
    <property type="match status" value="1"/>
</dbReference>
<dbReference type="CDD" id="cd03586">
    <property type="entry name" value="PolY_Pol_IV_kappa"/>
    <property type="match status" value="1"/>
</dbReference>
<comment type="caution">
    <text evidence="20">The sequence shown here is derived from an EMBL/GenBank/DDBJ whole genome shotgun (WGS) entry which is preliminary data.</text>
</comment>
<dbReference type="PANTHER" id="PTHR11076">
    <property type="entry name" value="DNA REPAIR POLYMERASE UMUC / TRANSFERASE FAMILY MEMBER"/>
    <property type="match status" value="1"/>
</dbReference>
<sequence>MALYLHIDMDSFYVSVERVLDPSLEGKPVMVGGGAGRGVVTSASYEARQYGVRSAMPGFQARRLCPDGIFVPGRRGVYSEFSRKVFDLLRCFSPDVRAFSIDEGLVNLTGTERLMGHPIRTANEIIDRIKRDLGLPSSGGLATHPTLAKIAATAVKPRGLLYVPPGSEERFLGPLDVSAIPGVGPKTYRELVGRGIATVAQLLAHPRLGRRYLDLERTTESGRAHEHSIGSETTLAQLLTDAAAMEQVLGGLVGDVAARLRRQGGRARRITLKLRYSDFKTITRSRTLKAPTCFDVDIFKVARELLASNLTPGRPVRLLGISTSGITTEGWQDSMFDYRERASMDELYKGIDRLRHKYGEGTVTLGAGKNRSH</sequence>
<evidence type="ECO:0000256" key="13">
    <source>
        <dbReference type="ARBA" id="ARBA00022763"/>
    </source>
</evidence>
<keyword evidence="9" id="KW-0808">Transferase</keyword>
<keyword evidence="8" id="KW-0963">Cytoplasm</keyword>
<dbReference type="InterPro" id="IPR043128">
    <property type="entry name" value="Rev_trsase/Diguanyl_cyclase"/>
</dbReference>
<reference evidence="20" key="1">
    <citation type="submission" date="2023-03" db="EMBL/GenBank/DDBJ databases">
        <authorList>
            <person name="Steffen K."/>
            <person name="Cardenas P."/>
        </authorList>
    </citation>
    <scope>NUCLEOTIDE SEQUENCE</scope>
</reference>
<evidence type="ECO:0000256" key="6">
    <source>
        <dbReference type="ARBA" id="ARBA00016178"/>
    </source>
</evidence>
<dbReference type="GO" id="GO:0003684">
    <property type="term" value="F:damaged DNA binding"/>
    <property type="evidence" value="ECO:0007669"/>
    <property type="project" value="InterPro"/>
</dbReference>
<dbReference type="GO" id="GO:0006281">
    <property type="term" value="P:DNA repair"/>
    <property type="evidence" value="ECO:0007669"/>
    <property type="project" value="UniProtKB-KW"/>
</dbReference>
<dbReference type="GO" id="GO:0005829">
    <property type="term" value="C:cytosol"/>
    <property type="evidence" value="ECO:0007669"/>
    <property type="project" value="TreeGrafter"/>
</dbReference>
<evidence type="ECO:0000256" key="5">
    <source>
        <dbReference type="ARBA" id="ARBA00012417"/>
    </source>
</evidence>
<keyword evidence="15" id="KW-0239">DNA-directed DNA polymerase</keyword>
<dbReference type="AlphaFoldDB" id="A0AA35R8E8"/>
<evidence type="ECO:0000256" key="1">
    <source>
        <dbReference type="ARBA" id="ARBA00001946"/>
    </source>
</evidence>
<dbReference type="GO" id="GO:0006260">
    <property type="term" value="P:DNA replication"/>
    <property type="evidence" value="ECO:0007669"/>
    <property type="project" value="UniProtKB-KW"/>
</dbReference>
<comment type="cofactor">
    <cofactor evidence="1">
        <name>Mg(2+)</name>
        <dbReference type="ChEBI" id="CHEBI:18420"/>
    </cofactor>
</comment>
<keyword evidence="11" id="KW-0235">DNA replication</keyword>
<comment type="subcellular location">
    <subcellularLocation>
        <location evidence="2">Cytoplasm</location>
    </subcellularLocation>
</comment>
<keyword evidence="12" id="KW-0479">Metal-binding</keyword>
<comment type="similarity">
    <text evidence="3">Belongs to the DNA polymerase type-Y family.</text>
</comment>
<dbReference type="InterPro" id="IPR017961">
    <property type="entry name" value="DNA_pol_Y-fam_little_finger"/>
</dbReference>
<evidence type="ECO:0000256" key="2">
    <source>
        <dbReference type="ARBA" id="ARBA00004496"/>
    </source>
</evidence>
<organism evidence="20 21">
    <name type="scientific">Geodia barretti</name>
    <name type="common">Barrett's horny sponge</name>
    <dbReference type="NCBI Taxonomy" id="519541"/>
    <lineage>
        <taxon>Eukaryota</taxon>
        <taxon>Metazoa</taxon>
        <taxon>Porifera</taxon>
        <taxon>Demospongiae</taxon>
        <taxon>Heteroscleromorpha</taxon>
        <taxon>Tetractinellida</taxon>
        <taxon>Astrophorina</taxon>
        <taxon>Geodiidae</taxon>
        <taxon>Geodia</taxon>
    </lineage>
</organism>
<keyword evidence="16" id="KW-0238">DNA-binding</keyword>
<dbReference type="GO" id="GO:0042276">
    <property type="term" value="P:error-prone translesion synthesis"/>
    <property type="evidence" value="ECO:0007669"/>
    <property type="project" value="TreeGrafter"/>
</dbReference>
<evidence type="ECO:0000256" key="17">
    <source>
        <dbReference type="ARBA" id="ARBA00023204"/>
    </source>
</evidence>
<evidence type="ECO:0000256" key="4">
    <source>
        <dbReference type="ARBA" id="ARBA00011245"/>
    </source>
</evidence>
<dbReference type="Proteomes" id="UP001174909">
    <property type="component" value="Unassembled WGS sequence"/>
</dbReference>
<dbReference type="EC" id="2.7.7.7" evidence="5"/>
<accession>A0AA35R8E8</accession>